<comment type="subcellular location">
    <subcellularLocation>
        <location evidence="1 6">Cell membrane</location>
        <topology evidence="1 6">Multi-pass membrane protein</topology>
    </subcellularLocation>
</comment>
<dbReference type="PANTHER" id="PTHR12677:SF59">
    <property type="entry name" value="GOLGI APPARATUS MEMBRANE PROTEIN TVP38-RELATED"/>
    <property type="match status" value="1"/>
</dbReference>
<feature type="transmembrane region" description="Helical" evidence="6">
    <location>
        <begin position="128"/>
        <end position="146"/>
    </location>
</feature>
<dbReference type="Pfam" id="PF09335">
    <property type="entry name" value="VTT_dom"/>
    <property type="match status" value="1"/>
</dbReference>
<dbReference type="InterPro" id="IPR015414">
    <property type="entry name" value="TMEM64"/>
</dbReference>
<feature type="transmembrane region" description="Helical" evidence="6">
    <location>
        <begin position="54"/>
        <end position="73"/>
    </location>
</feature>
<evidence type="ECO:0000256" key="2">
    <source>
        <dbReference type="ARBA" id="ARBA00022475"/>
    </source>
</evidence>
<evidence type="ECO:0000256" key="4">
    <source>
        <dbReference type="ARBA" id="ARBA00022989"/>
    </source>
</evidence>
<protein>
    <recommendedName>
        <fullName evidence="6">TVP38/TMEM64 family membrane protein</fullName>
    </recommendedName>
</protein>
<evidence type="ECO:0000256" key="6">
    <source>
        <dbReference type="RuleBase" id="RU366058"/>
    </source>
</evidence>
<name>A0A366E773_9BACI</name>
<evidence type="ECO:0000313" key="8">
    <source>
        <dbReference type="EMBL" id="RBO98162.1"/>
    </source>
</evidence>
<comment type="caution">
    <text evidence="8">The sequence shown here is derived from an EMBL/GenBank/DDBJ whole genome shotgun (WGS) entry which is preliminary data.</text>
</comment>
<comment type="similarity">
    <text evidence="6">Belongs to the TVP38/TMEM64 family.</text>
</comment>
<proteinExistence type="inferred from homology"/>
<dbReference type="AlphaFoldDB" id="A0A366E773"/>
<keyword evidence="2 6" id="KW-1003">Cell membrane</keyword>
<evidence type="ECO:0000256" key="3">
    <source>
        <dbReference type="ARBA" id="ARBA00022692"/>
    </source>
</evidence>
<keyword evidence="5 6" id="KW-0472">Membrane</keyword>
<reference evidence="8 9" key="1">
    <citation type="submission" date="2018-06" db="EMBL/GenBank/DDBJ databases">
        <title>Genomic Encyclopedia of Type Strains, Phase IV (KMG-IV): sequencing the most valuable type-strain genomes for metagenomic binning, comparative biology and taxonomic classification.</title>
        <authorList>
            <person name="Goeker M."/>
        </authorList>
    </citation>
    <scope>NUCLEOTIDE SEQUENCE [LARGE SCALE GENOMIC DNA]</scope>
    <source>
        <strain evidence="8 9">DSM 15140</strain>
    </source>
</reference>
<evidence type="ECO:0000313" key="9">
    <source>
        <dbReference type="Proteomes" id="UP000252254"/>
    </source>
</evidence>
<keyword evidence="3 6" id="KW-0812">Transmembrane</keyword>
<feature type="domain" description="VTT" evidence="7">
    <location>
        <begin position="35"/>
        <end position="148"/>
    </location>
</feature>
<dbReference type="InterPro" id="IPR032816">
    <property type="entry name" value="VTT_dom"/>
</dbReference>
<keyword evidence="9" id="KW-1185">Reference proteome</keyword>
<dbReference type="OrthoDB" id="2451090at2"/>
<gene>
    <name evidence="8" type="ORF">DES48_10510</name>
</gene>
<dbReference type="GO" id="GO:0005886">
    <property type="term" value="C:plasma membrane"/>
    <property type="evidence" value="ECO:0007669"/>
    <property type="project" value="UniProtKB-SubCell"/>
</dbReference>
<dbReference type="RefSeq" id="WP_079709193.1">
    <property type="nucleotide sequence ID" value="NZ_BAABQN010000005.1"/>
</dbReference>
<evidence type="ECO:0000256" key="5">
    <source>
        <dbReference type="ARBA" id="ARBA00023136"/>
    </source>
</evidence>
<dbReference type="STRING" id="200904.GCA_900168775_01286"/>
<organism evidence="8 9">
    <name type="scientific">Paraliobacillus ryukyuensis</name>
    <dbReference type="NCBI Taxonomy" id="200904"/>
    <lineage>
        <taxon>Bacteria</taxon>
        <taxon>Bacillati</taxon>
        <taxon>Bacillota</taxon>
        <taxon>Bacilli</taxon>
        <taxon>Bacillales</taxon>
        <taxon>Bacillaceae</taxon>
        <taxon>Paraliobacillus</taxon>
    </lineage>
</organism>
<evidence type="ECO:0000259" key="7">
    <source>
        <dbReference type="Pfam" id="PF09335"/>
    </source>
</evidence>
<feature type="transmembrane region" description="Helical" evidence="6">
    <location>
        <begin position="153"/>
        <end position="172"/>
    </location>
</feature>
<dbReference type="EMBL" id="QNRI01000005">
    <property type="protein sequence ID" value="RBO98162.1"/>
    <property type="molecule type" value="Genomic_DNA"/>
</dbReference>
<sequence length="183" mass="21086">MEQMNHSIELFIDHSGWFAPILFVLLHIIRPILFIPVIVVCIAGGVLFGFVEGAILSVIGLSAMSLLSYKIVYRFPKLHDRIAKLKQRVFQDRTMTVSQVMVLRITPFVHFHLLSFYLMEMTKNLREYMYYSVLGVIAPAIVYTAFGKAITGFPWYMTASLFLILALIYYLIDKKNKLDIQVD</sequence>
<keyword evidence="4 6" id="KW-1133">Transmembrane helix</keyword>
<comment type="caution">
    <text evidence="6">Lacks conserved residue(s) required for the propagation of feature annotation.</text>
</comment>
<evidence type="ECO:0000256" key="1">
    <source>
        <dbReference type="ARBA" id="ARBA00004651"/>
    </source>
</evidence>
<feature type="transmembrane region" description="Helical" evidence="6">
    <location>
        <begin position="21"/>
        <end position="48"/>
    </location>
</feature>
<accession>A0A366E773</accession>
<dbReference type="Proteomes" id="UP000252254">
    <property type="component" value="Unassembled WGS sequence"/>
</dbReference>
<dbReference type="PANTHER" id="PTHR12677">
    <property type="entry name" value="GOLGI APPARATUS MEMBRANE PROTEIN TVP38-RELATED"/>
    <property type="match status" value="1"/>
</dbReference>